<proteinExistence type="predicted"/>
<evidence type="ECO:0000313" key="1">
    <source>
        <dbReference type="EMBL" id="ASF42790.1"/>
    </source>
</evidence>
<sequence length="61" mass="7202">MATSIQPTPTLLGKEAEAFWEKIANYDNYLKEKGIVLNRKKIEEEAARFRELFKRKDDDNK</sequence>
<organism evidence="1 2">
    <name type="scientific">Capnocytophaga endodontalis</name>
    <dbReference type="NCBI Taxonomy" id="2708117"/>
    <lineage>
        <taxon>Bacteria</taxon>
        <taxon>Pseudomonadati</taxon>
        <taxon>Bacteroidota</taxon>
        <taxon>Flavobacteriia</taxon>
        <taxon>Flavobacteriales</taxon>
        <taxon>Flavobacteriaceae</taxon>
        <taxon>Capnocytophaga</taxon>
    </lineage>
</organism>
<reference evidence="2" key="1">
    <citation type="submission" date="2017-06" db="EMBL/GenBank/DDBJ databases">
        <title>Complete genome sequence of Capnocytophaga sp. KCOM 1579 (=ChDC OS43) isolated from a human refractory periapical abscess lesion.</title>
        <authorList>
            <person name="Kook J.-K."/>
            <person name="Park S.-N."/>
            <person name="Lim Y.K."/>
            <person name="Roh H."/>
        </authorList>
    </citation>
    <scope>NUCLEOTIDE SEQUENCE [LARGE SCALE GENOMIC DNA]</scope>
    <source>
        <strain evidence="2">ChDC OS43</strain>
    </source>
</reference>
<dbReference type="AlphaFoldDB" id="A0A1Z4BNI1"/>
<dbReference type="Proteomes" id="UP000197007">
    <property type="component" value="Chromosome"/>
</dbReference>
<keyword evidence="2" id="KW-1185">Reference proteome</keyword>
<dbReference type="RefSeq" id="WP_088593886.1">
    <property type="nucleotide sequence ID" value="NZ_CP022022.1"/>
</dbReference>
<name>A0A1Z4BNI1_9FLAO</name>
<dbReference type="EMBL" id="CP022022">
    <property type="protein sequence ID" value="ASF42790.1"/>
    <property type="molecule type" value="Genomic_DNA"/>
</dbReference>
<protein>
    <submittedName>
        <fullName evidence="1">Uncharacterized protein</fullName>
    </submittedName>
</protein>
<evidence type="ECO:0000313" key="2">
    <source>
        <dbReference type="Proteomes" id="UP000197007"/>
    </source>
</evidence>
<accession>A0A1Z4BNI1</accession>
<dbReference type="KEGG" id="capn:CBG49_06710"/>
<gene>
    <name evidence="1" type="ORF">CBG49_06710</name>
</gene>